<protein>
    <submittedName>
        <fullName evidence="5">Polymerase delta-interacting protein 3</fullName>
    </submittedName>
</protein>
<proteinExistence type="predicted"/>
<feature type="region of interest" description="Disordered" evidence="3">
    <location>
        <begin position="277"/>
        <end position="301"/>
    </location>
</feature>
<dbReference type="SMART" id="SM00360">
    <property type="entry name" value="RRM"/>
    <property type="match status" value="1"/>
</dbReference>
<dbReference type="AlphaFoldDB" id="A0A504YDE3"/>
<evidence type="ECO:0000313" key="5">
    <source>
        <dbReference type="EMBL" id="TPP58516.1"/>
    </source>
</evidence>
<dbReference type="InterPro" id="IPR012677">
    <property type="entry name" value="Nucleotide-bd_a/b_plait_sf"/>
</dbReference>
<dbReference type="STRING" id="46835.A0A504YDE3"/>
<keyword evidence="6" id="KW-1185">Reference proteome</keyword>
<dbReference type="EMBL" id="SUNJ01011932">
    <property type="protein sequence ID" value="TPP58516.1"/>
    <property type="molecule type" value="Genomic_DNA"/>
</dbReference>
<dbReference type="Gene3D" id="3.30.70.330">
    <property type="match status" value="1"/>
</dbReference>
<dbReference type="OrthoDB" id="346839at2759"/>
<comment type="caution">
    <text evidence="5">The sequence shown here is derived from an EMBL/GenBank/DDBJ whole genome shotgun (WGS) entry which is preliminary data.</text>
</comment>
<keyword evidence="1 2" id="KW-0694">RNA-binding</keyword>
<dbReference type="InterPro" id="IPR035979">
    <property type="entry name" value="RBD_domain_sf"/>
</dbReference>
<name>A0A504YDE3_FASGI</name>
<dbReference type="InterPro" id="IPR000504">
    <property type="entry name" value="RRM_dom"/>
</dbReference>
<evidence type="ECO:0000259" key="4">
    <source>
        <dbReference type="PROSITE" id="PS50102"/>
    </source>
</evidence>
<dbReference type="Pfam" id="PF00076">
    <property type="entry name" value="RRM_1"/>
    <property type="match status" value="1"/>
</dbReference>
<dbReference type="Proteomes" id="UP000316759">
    <property type="component" value="Unassembled WGS sequence"/>
</dbReference>
<dbReference type="GO" id="GO:0016607">
    <property type="term" value="C:nuclear speck"/>
    <property type="evidence" value="ECO:0007669"/>
    <property type="project" value="TreeGrafter"/>
</dbReference>
<accession>A0A504YDE3</accession>
<dbReference type="PANTHER" id="PTHR19965">
    <property type="entry name" value="RNA AND EXPORT FACTOR BINDING PROTEIN"/>
    <property type="match status" value="1"/>
</dbReference>
<dbReference type="PANTHER" id="PTHR19965:SF96">
    <property type="entry name" value="POLYMERASE DELTA-INTERACTING PROTEIN 3"/>
    <property type="match status" value="1"/>
</dbReference>
<reference evidence="5 6" key="1">
    <citation type="submission" date="2019-04" db="EMBL/GenBank/DDBJ databases">
        <title>Annotation for the trematode Fasciola gigantica.</title>
        <authorList>
            <person name="Choi Y.-J."/>
        </authorList>
    </citation>
    <scope>NUCLEOTIDE SEQUENCE [LARGE SCALE GENOMIC DNA]</scope>
    <source>
        <strain evidence="5">Uganda_cow_1</strain>
    </source>
</reference>
<feature type="domain" description="RRM" evidence="4">
    <location>
        <begin position="180"/>
        <end position="251"/>
    </location>
</feature>
<evidence type="ECO:0000256" key="2">
    <source>
        <dbReference type="PROSITE-ProRule" id="PRU00176"/>
    </source>
</evidence>
<evidence type="ECO:0000256" key="3">
    <source>
        <dbReference type="SAM" id="MobiDB-lite"/>
    </source>
</evidence>
<gene>
    <name evidence="5" type="ORF">FGIG_05499</name>
</gene>
<feature type="region of interest" description="Disordered" evidence="3">
    <location>
        <begin position="99"/>
        <end position="118"/>
    </location>
</feature>
<evidence type="ECO:0000313" key="6">
    <source>
        <dbReference type="Proteomes" id="UP000316759"/>
    </source>
</evidence>
<dbReference type="InterPro" id="IPR051229">
    <property type="entry name" value="ALYREF_mRNA_export"/>
</dbReference>
<dbReference type="CDD" id="cd12681">
    <property type="entry name" value="RRM_SKAR"/>
    <property type="match status" value="1"/>
</dbReference>
<evidence type="ECO:0000256" key="1">
    <source>
        <dbReference type="ARBA" id="ARBA00022884"/>
    </source>
</evidence>
<dbReference type="PROSITE" id="PS50102">
    <property type="entry name" value="RRM"/>
    <property type="match status" value="1"/>
</dbReference>
<dbReference type="InterPro" id="IPR034784">
    <property type="entry name" value="PDIP3_RRM"/>
</dbReference>
<dbReference type="GO" id="GO:0016973">
    <property type="term" value="P:poly(A)+ mRNA export from nucleus"/>
    <property type="evidence" value="ECO:0007669"/>
    <property type="project" value="TreeGrafter"/>
</dbReference>
<organism evidence="5 6">
    <name type="scientific">Fasciola gigantica</name>
    <name type="common">Giant liver fluke</name>
    <dbReference type="NCBI Taxonomy" id="46835"/>
    <lineage>
        <taxon>Eukaryota</taxon>
        <taxon>Metazoa</taxon>
        <taxon>Spiralia</taxon>
        <taxon>Lophotrochozoa</taxon>
        <taxon>Platyhelminthes</taxon>
        <taxon>Trematoda</taxon>
        <taxon>Digenea</taxon>
        <taxon>Plagiorchiida</taxon>
        <taxon>Echinostomata</taxon>
        <taxon>Echinostomatoidea</taxon>
        <taxon>Fasciolidae</taxon>
        <taxon>Fasciola</taxon>
    </lineage>
</organism>
<dbReference type="SUPFAM" id="SSF54928">
    <property type="entry name" value="RNA-binding domain, RBD"/>
    <property type="match status" value="1"/>
</dbReference>
<dbReference type="GO" id="GO:0003729">
    <property type="term" value="F:mRNA binding"/>
    <property type="evidence" value="ECO:0007669"/>
    <property type="project" value="TreeGrafter"/>
</dbReference>
<sequence length="331" mass="36370">MGATFEARLRRRSAKLRLGGNLPRTRTNNVDLRQKISSPNHPGDARTILRNRLARRPLRVFTARDARTVLQRSRKNFQRTVPKKVPFIIPTKTVNNDLYTPNVASRGRPVGRARPPVRRYPPTLIPDLLSLPTVVPTSAGLIRRTTGPGGLFADLATPSDALLALSSATGDAKLSPIQGFRVKVSNLQPTVTLDDVYELFSSVGSMRLCNLIRPGQAEVVYNEASDARESVRRYHGRELDQKPMHVQLMTPVPDRVGTGAPNTTRFAARLGPSVGANLYQSDRPLPQPRKPGPRATSSTSEVDISVIRKALFNVATGSGPQRPVDFNVSLR</sequence>